<dbReference type="InterPro" id="IPR039425">
    <property type="entry name" value="RNA_pol_sigma-70-like"/>
</dbReference>
<dbReference type="Pfam" id="PF08281">
    <property type="entry name" value="Sigma70_r4_2"/>
    <property type="match status" value="1"/>
</dbReference>
<keyword evidence="2" id="KW-0805">Transcription regulation</keyword>
<dbReference type="PANTHER" id="PTHR43133">
    <property type="entry name" value="RNA POLYMERASE ECF-TYPE SIGMA FACTO"/>
    <property type="match status" value="1"/>
</dbReference>
<sequence>MTAAQETEFLGHYNRSRPFLYRLCRVHCPDPDDRQDLLGEITYQLWKAYPGFRAEASLSTWMYRIALNTAVTYVRKRGRTLRPEPLTEQALGLAAPPDSTADDELVGLLYRAIDGLSPVDKAITLLYLEEQSYEQIADITGLTVTNVSVRLVRVRKRLEKQLNEPGAHLYR</sequence>
<comment type="caution">
    <text evidence="7">The sequence shown here is derived from an EMBL/GenBank/DDBJ whole genome shotgun (WGS) entry which is preliminary data.</text>
</comment>
<evidence type="ECO:0000256" key="1">
    <source>
        <dbReference type="ARBA" id="ARBA00010641"/>
    </source>
</evidence>
<dbReference type="GO" id="GO:0006352">
    <property type="term" value="P:DNA-templated transcription initiation"/>
    <property type="evidence" value="ECO:0007669"/>
    <property type="project" value="InterPro"/>
</dbReference>
<dbReference type="RefSeq" id="WP_152126509.1">
    <property type="nucleotide sequence ID" value="NZ_WELI01000012.1"/>
</dbReference>
<feature type="domain" description="RNA polymerase sigma factor 70 region 4 type 2" evidence="6">
    <location>
        <begin position="108"/>
        <end position="158"/>
    </location>
</feature>
<proteinExistence type="inferred from homology"/>
<evidence type="ECO:0000313" key="8">
    <source>
        <dbReference type="Proteomes" id="UP000488299"/>
    </source>
</evidence>
<feature type="domain" description="RNA polymerase sigma-70 region 2" evidence="5">
    <location>
        <begin position="13"/>
        <end position="80"/>
    </location>
</feature>
<dbReference type="InterPro" id="IPR014284">
    <property type="entry name" value="RNA_pol_sigma-70_dom"/>
</dbReference>
<dbReference type="AlphaFoldDB" id="A0A7J5TTG9"/>
<dbReference type="InterPro" id="IPR013325">
    <property type="entry name" value="RNA_pol_sigma_r2"/>
</dbReference>
<dbReference type="SUPFAM" id="SSF88659">
    <property type="entry name" value="Sigma3 and sigma4 domains of RNA polymerase sigma factors"/>
    <property type="match status" value="1"/>
</dbReference>
<dbReference type="SUPFAM" id="SSF88946">
    <property type="entry name" value="Sigma2 domain of RNA polymerase sigma factors"/>
    <property type="match status" value="1"/>
</dbReference>
<dbReference type="NCBIfam" id="TIGR02937">
    <property type="entry name" value="sigma70-ECF"/>
    <property type="match status" value="1"/>
</dbReference>
<evidence type="ECO:0000256" key="2">
    <source>
        <dbReference type="ARBA" id="ARBA00023015"/>
    </source>
</evidence>
<gene>
    <name evidence="7" type="ORF">F5984_22675</name>
</gene>
<dbReference type="Gene3D" id="1.10.10.10">
    <property type="entry name" value="Winged helix-like DNA-binding domain superfamily/Winged helix DNA-binding domain"/>
    <property type="match status" value="1"/>
</dbReference>
<accession>A0A7J5TTG9</accession>
<dbReference type="Proteomes" id="UP000488299">
    <property type="component" value="Unassembled WGS sequence"/>
</dbReference>
<dbReference type="EMBL" id="WELI01000012">
    <property type="protein sequence ID" value="KAB7727044.1"/>
    <property type="molecule type" value="Genomic_DNA"/>
</dbReference>
<organism evidence="7 8">
    <name type="scientific">Rudanella paleaurantiibacter</name>
    <dbReference type="NCBI Taxonomy" id="2614655"/>
    <lineage>
        <taxon>Bacteria</taxon>
        <taxon>Pseudomonadati</taxon>
        <taxon>Bacteroidota</taxon>
        <taxon>Cytophagia</taxon>
        <taxon>Cytophagales</taxon>
        <taxon>Cytophagaceae</taxon>
        <taxon>Rudanella</taxon>
    </lineage>
</organism>
<dbReference type="Gene3D" id="1.10.1740.10">
    <property type="match status" value="1"/>
</dbReference>
<keyword evidence="4" id="KW-0804">Transcription</keyword>
<evidence type="ECO:0000313" key="7">
    <source>
        <dbReference type="EMBL" id="KAB7727044.1"/>
    </source>
</evidence>
<dbReference type="InterPro" id="IPR013324">
    <property type="entry name" value="RNA_pol_sigma_r3/r4-like"/>
</dbReference>
<keyword evidence="8" id="KW-1185">Reference proteome</keyword>
<dbReference type="PANTHER" id="PTHR43133:SF45">
    <property type="entry name" value="RNA POLYMERASE ECF-TYPE SIGMA FACTOR"/>
    <property type="match status" value="1"/>
</dbReference>
<dbReference type="GO" id="GO:0003677">
    <property type="term" value="F:DNA binding"/>
    <property type="evidence" value="ECO:0007669"/>
    <property type="project" value="InterPro"/>
</dbReference>
<dbReference type="GO" id="GO:0016987">
    <property type="term" value="F:sigma factor activity"/>
    <property type="evidence" value="ECO:0007669"/>
    <property type="project" value="UniProtKB-KW"/>
</dbReference>
<dbReference type="InterPro" id="IPR013249">
    <property type="entry name" value="RNA_pol_sigma70_r4_t2"/>
</dbReference>
<evidence type="ECO:0000259" key="5">
    <source>
        <dbReference type="Pfam" id="PF04542"/>
    </source>
</evidence>
<evidence type="ECO:0000259" key="6">
    <source>
        <dbReference type="Pfam" id="PF08281"/>
    </source>
</evidence>
<reference evidence="7 8" key="1">
    <citation type="submission" date="2019-10" db="EMBL/GenBank/DDBJ databases">
        <title>Rudanella paleaurantiibacter sp. nov., isolated from sludge.</title>
        <authorList>
            <person name="Xu S.Q."/>
        </authorList>
    </citation>
    <scope>NUCLEOTIDE SEQUENCE [LARGE SCALE GENOMIC DNA]</scope>
    <source>
        <strain evidence="7 8">HX-22-17</strain>
    </source>
</reference>
<name>A0A7J5TTG9_9BACT</name>
<keyword evidence="3" id="KW-0731">Sigma factor</keyword>
<dbReference type="InterPro" id="IPR036388">
    <property type="entry name" value="WH-like_DNA-bd_sf"/>
</dbReference>
<protein>
    <submittedName>
        <fullName evidence="7">Sigma-70 family RNA polymerase sigma factor</fullName>
    </submittedName>
</protein>
<dbReference type="Pfam" id="PF04542">
    <property type="entry name" value="Sigma70_r2"/>
    <property type="match status" value="1"/>
</dbReference>
<evidence type="ECO:0000256" key="3">
    <source>
        <dbReference type="ARBA" id="ARBA00023082"/>
    </source>
</evidence>
<evidence type="ECO:0000256" key="4">
    <source>
        <dbReference type="ARBA" id="ARBA00023163"/>
    </source>
</evidence>
<comment type="similarity">
    <text evidence="1">Belongs to the sigma-70 factor family. ECF subfamily.</text>
</comment>
<dbReference type="InterPro" id="IPR007627">
    <property type="entry name" value="RNA_pol_sigma70_r2"/>
</dbReference>